<dbReference type="InterPro" id="IPR050685">
    <property type="entry name" value="LDLR"/>
</dbReference>
<reference evidence="9 10" key="1">
    <citation type="journal article" date="2024" name="Ann. Entomol. Soc. Am.">
        <title>Genomic analyses of the southern and eastern yellowjacket wasps (Hymenoptera: Vespidae) reveal evolutionary signatures of social life.</title>
        <authorList>
            <person name="Catto M.A."/>
            <person name="Caine P.B."/>
            <person name="Orr S.E."/>
            <person name="Hunt B.G."/>
            <person name="Goodisman M.A.D."/>
        </authorList>
    </citation>
    <scope>NUCLEOTIDE SEQUENCE [LARGE SCALE GENOMIC DNA]</scope>
    <source>
        <strain evidence="9">233</strain>
        <tissue evidence="9">Head and thorax</tissue>
    </source>
</reference>
<comment type="subcellular location">
    <subcellularLocation>
        <location evidence="2">Endomembrane system</location>
    </subcellularLocation>
    <subcellularLocation>
        <location evidence="1">Membrane</location>
        <topology evidence="1">Single-pass membrane protein</topology>
    </subcellularLocation>
</comment>
<evidence type="ECO:0000256" key="5">
    <source>
        <dbReference type="ARBA" id="ARBA00022989"/>
    </source>
</evidence>
<evidence type="ECO:0000313" key="9">
    <source>
        <dbReference type="EMBL" id="KAL2712621.1"/>
    </source>
</evidence>
<evidence type="ECO:0000256" key="2">
    <source>
        <dbReference type="ARBA" id="ARBA00004308"/>
    </source>
</evidence>
<dbReference type="SUPFAM" id="SSF57424">
    <property type="entry name" value="LDL receptor-like module"/>
    <property type="match status" value="1"/>
</dbReference>
<evidence type="ECO:0000256" key="7">
    <source>
        <dbReference type="ARBA" id="ARBA00023157"/>
    </source>
</evidence>
<comment type="caution">
    <text evidence="8">Lacks conserved residue(s) required for the propagation of feature annotation.</text>
</comment>
<dbReference type="PROSITE" id="PS50068">
    <property type="entry name" value="LDLRA_2"/>
    <property type="match status" value="1"/>
</dbReference>
<keyword evidence="6" id="KW-0472">Membrane</keyword>
<evidence type="ECO:0000313" key="10">
    <source>
        <dbReference type="Proteomes" id="UP001607302"/>
    </source>
</evidence>
<keyword evidence="7 8" id="KW-1015">Disulfide bond</keyword>
<dbReference type="AlphaFoldDB" id="A0ABD1ZW81"/>
<dbReference type="GO" id="GO:0016020">
    <property type="term" value="C:membrane"/>
    <property type="evidence" value="ECO:0007669"/>
    <property type="project" value="UniProtKB-SubCell"/>
</dbReference>
<dbReference type="PROSITE" id="PS01209">
    <property type="entry name" value="LDLRA_1"/>
    <property type="match status" value="1"/>
</dbReference>
<evidence type="ECO:0000256" key="1">
    <source>
        <dbReference type="ARBA" id="ARBA00004167"/>
    </source>
</evidence>
<dbReference type="InterPro" id="IPR002172">
    <property type="entry name" value="LDrepeatLR_classA_rpt"/>
</dbReference>
<keyword evidence="3" id="KW-0812">Transmembrane</keyword>
<dbReference type="EMBL" id="JAUDFV010000166">
    <property type="protein sequence ID" value="KAL2712621.1"/>
    <property type="molecule type" value="Genomic_DNA"/>
</dbReference>
<proteinExistence type="predicted"/>
<name>A0ABD1ZW81_VESSQ</name>
<sequence length="291" mass="31658">MLLGEASESGSTGFDSGSFPSVLYRALSTDLSKLVGRREGYRVARIQSPECSRFFNRDLNPRPIFTPCQGQRGVVPEQKSRDITEDGPNEVVYFFPADVTSASKEADGTTDEKGRLSSREVARTKAGRNKRWSSTRGFEQCGNARLGTNALASNARAAGQELSFLGYENASLNSDGAGRKSLKTRPVGEKNVTIVKNHIFLSDVQWLICSCVLMATAVLSCRRSEFQCNNGHCIASNKVCNVVDDCGDGSDEERRRGCGCGGEDKYDQFFVPSPATLLISFHLSGPDRSPS</sequence>
<evidence type="ECO:0000256" key="3">
    <source>
        <dbReference type="ARBA" id="ARBA00022692"/>
    </source>
</evidence>
<dbReference type="Pfam" id="PF00057">
    <property type="entry name" value="Ldl_recept_a"/>
    <property type="match status" value="1"/>
</dbReference>
<evidence type="ECO:0000256" key="4">
    <source>
        <dbReference type="ARBA" id="ARBA00022737"/>
    </source>
</evidence>
<keyword evidence="10" id="KW-1185">Reference proteome</keyword>
<comment type="caution">
    <text evidence="9">The sequence shown here is derived from an EMBL/GenBank/DDBJ whole genome shotgun (WGS) entry which is preliminary data.</text>
</comment>
<dbReference type="Gene3D" id="4.10.400.10">
    <property type="entry name" value="Low-density Lipoprotein Receptor"/>
    <property type="match status" value="1"/>
</dbReference>
<dbReference type="SMART" id="SM00192">
    <property type="entry name" value="LDLa"/>
    <property type="match status" value="1"/>
</dbReference>
<organism evidence="9 10">
    <name type="scientific">Vespula squamosa</name>
    <name type="common">Southern yellow jacket</name>
    <name type="synonym">Wasp</name>
    <dbReference type="NCBI Taxonomy" id="30214"/>
    <lineage>
        <taxon>Eukaryota</taxon>
        <taxon>Metazoa</taxon>
        <taxon>Ecdysozoa</taxon>
        <taxon>Arthropoda</taxon>
        <taxon>Hexapoda</taxon>
        <taxon>Insecta</taxon>
        <taxon>Pterygota</taxon>
        <taxon>Neoptera</taxon>
        <taxon>Endopterygota</taxon>
        <taxon>Hymenoptera</taxon>
        <taxon>Apocrita</taxon>
        <taxon>Aculeata</taxon>
        <taxon>Vespoidea</taxon>
        <taxon>Vespidae</taxon>
        <taxon>Vespinae</taxon>
        <taxon>Vespula</taxon>
    </lineage>
</organism>
<dbReference type="CDD" id="cd00112">
    <property type="entry name" value="LDLa"/>
    <property type="match status" value="1"/>
</dbReference>
<keyword evidence="4" id="KW-0677">Repeat</keyword>
<keyword evidence="5" id="KW-1133">Transmembrane helix</keyword>
<feature type="disulfide bond" evidence="8">
    <location>
        <begin position="221"/>
        <end position="233"/>
    </location>
</feature>
<dbReference type="GO" id="GO:0012505">
    <property type="term" value="C:endomembrane system"/>
    <property type="evidence" value="ECO:0007669"/>
    <property type="project" value="UniProtKB-SubCell"/>
</dbReference>
<feature type="disulfide bond" evidence="8">
    <location>
        <begin position="228"/>
        <end position="246"/>
    </location>
</feature>
<evidence type="ECO:0000256" key="6">
    <source>
        <dbReference type="ARBA" id="ARBA00023136"/>
    </source>
</evidence>
<protein>
    <submittedName>
        <fullName evidence="9">Uncharacterized protein</fullName>
    </submittedName>
</protein>
<dbReference type="InterPro" id="IPR036055">
    <property type="entry name" value="LDL_receptor-like_sf"/>
</dbReference>
<evidence type="ECO:0000256" key="8">
    <source>
        <dbReference type="PROSITE-ProRule" id="PRU00124"/>
    </source>
</evidence>
<accession>A0ABD1ZW81</accession>
<gene>
    <name evidence="9" type="ORF">V1478_018144</name>
</gene>
<dbReference type="PANTHER" id="PTHR24270">
    <property type="entry name" value="LOW-DENSITY LIPOPROTEIN RECEPTOR-RELATED"/>
    <property type="match status" value="1"/>
</dbReference>
<dbReference type="InterPro" id="IPR023415">
    <property type="entry name" value="LDLR_class-A_CS"/>
</dbReference>
<dbReference type="Proteomes" id="UP001607302">
    <property type="component" value="Unassembled WGS sequence"/>
</dbReference>
<dbReference type="GO" id="GO:0016192">
    <property type="term" value="P:vesicle-mediated transport"/>
    <property type="evidence" value="ECO:0007669"/>
    <property type="project" value="UniProtKB-ARBA"/>
</dbReference>